<dbReference type="PIRSF" id="PIRSF029730">
    <property type="entry name" value="UCP029730"/>
    <property type="match status" value="1"/>
</dbReference>
<sequence length="264" mass="28424">MADAFVPPLHAATLLGPSDPAPFTVHPARGRSPFVLIADHAGQQVPAALADLGLPQAELDRHIGWDIGIAGVTRALAGLLGAWAIEQTYSRLVIDCNRPPGAPGRFAPVSDHTVVPGNQRLDAAAQEARVREIFDPYHQRISAELDARSVAGTRTILIAMHSFTPAMQGVARPWHAGVLYQRDARFAHALLHALQAEGDLVVGDNQPYAVSDATDYAIPVHAEARGLAHVELEIRQDLIADSAGQLAWAQRLARVFNQLEPAFR</sequence>
<evidence type="ECO:0000313" key="1">
    <source>
        <dbReference type="EMBL" id="TGY36027.1"/>
    </source>
</evidence>
<keyword evidence="1" id="KW-0378">Hydrolase</keyword>
<dbReference type="RefSeq" id="WP_136003740.1">
    <property type="nucleotide sequence ID" value="NZ_SRYW01000003.1"/>
</dbReference>
<dbReference type="EMBL" id="SRYW01000003">
    <property type="protein sequence ID" value="TGY36027.1"/>
    <property type="molecule type" value="Genomic_DNA"/>
</dbReference>
<dbReference type="Gene3D" id="3.40.630.40">
    <property type="entry name" value="Zn-dependent exopeptidases"/>
    <property type="match status" value="1"/>
</dbReference>
<reference evidence="1 2" key="1">
    <citation type="submission" date="2019-04" db="EMBL/GenBank/DDBJ databases">
        <title>Microbes associate with the intestines of laboratory mice.</title>
        <authorList>
            <person name="Navarre W."/>
            <person name="Wong E."/>
            <person name="Huang K."/>
            <person name="Tropini C."/>
            <person name="Ng K."/>
            <person name="Yu B."/>
        </authorList>
    </citation>
    <scope>NUCLEOTIDE SEQUENCE [LARGE SCALE GENOMIC DNA]</scope>
    <source>
        <strain evidence="1 2">NM62_B4-13</strain>
    </source>
</reference>
<proteinExistence type="predicted"/>
<dbReference type="AlphaFoldDB" id="A0A4S2D3C0"/>
<dbReference type="InterPro" id="IPR011227">
    <property type="entry name" value="UCP029730"/>
</dbReference>
<dbReference type="OrthoDB" id="9815326at2"/>
<dbReference type="Pfam" id="PF05013">
    <property type="entry name" value="FGase"/>
    <property type="match status" value="1"/>
</dbReference>
<name>A0A4S2D3C0_STEMA</name>
<comment type="caution">
    <text evidence="1">The sequence shown here is derived from an EMBL/GenBank/DDBJ whole genome shotgun (WGS) entry which is preliminary data.</text>
</comment>
<dbReference type="InterPro" id="IPR007709">
    <property type="entry name" value="N-FG_amidohydro"/>
</dbReference>
<dbReference type="SUPFAM" id="SSF53187">
    <property type="entry name" value="Zn-dependent exopeptidases"/>
    <property type="match status" value="1"/>
</dbReference>
<gene>
    <name evidence="1" type="ORF">E5352_05305</name>
</gene>
<dbReference type="Proteomes" id="UP000306631">
    <property type="component" value="Unassembled WGS sequence"/>
</dbReference>
<evidence type="ECO:0000313" key="2">
    <source>
        <dbReference type="Proteomes" id="UP000306631"/>
    </source>
</evidence>
<organism evidence="1 2">
    <name type="scientific">Stenotrophomonas maltophilia</name>
    <name type="common">Pseudomonas maltophilia</name>
    <name type="synonym">Xanthomonas maltophilia</name>
    <dbReference type="NCBI Taxonomy" id="40324"/>
    <lineage>
        <taxon>Bacteria</taxon>
        <taxon>Pseudomonadati</taxon>
        <taxon>Pseudomonadota</taxon>
        <taxon>Gammaproteobacteria</taxon>
        <taxon>Lysobacterales</taxon>
        <taxon>Lysobacteraceae</taxon>
        <taxon>Stenotrophomonas</taxon>
        <taxon>Stenotrophomonas maltophilia group</taxon>
    </lineage>
</organism>
<dbReference type="GO" id="GO:0016787">
    <property type="term" value="F:hydrolase activity"/>
    <property type="evidence" value="ECO:0007669"/>
    <property type="project" value="UniProtKB-KW"/>
</dbReference>
<protein>
    <submittedName>
        <fullName evidence="1">N-formylglutamate amidohydrolase</fullName>
    </submittedName>
</protein>
<accession>A0A4S2D3C0</accession>